<evidence type="ECO:0000313" key="11">
    <source>
        <dbReference type="Proteomes" id="UP001158066"/>
    </source>
</evidence>
<comment type="caution">
    <text evidence="10">The sequence shown here is derived from an EMBL/GenBank/DDBJ whole genome shotgun (WGS) entry which is preliminary data.</text>
</comment>
<evidence type="ECO:0000256" key="4">
    <source>
        <dbReference type="ARBA" id="ARBA00023125"/>
    </source>
</evidence>
<evidence type="ECO:0000259" key="9">
    <source>
        <dbReference type="PROSITE" id="PS50995"/>
    </source>
</evidence>
<organism evidence="10 11">
    <name type="scientific">Anoxynatronum buryatiense</name>
    <dbReference type="NCBI Taxonomy" id="489973"/>
    <lineage>
        <taxon>Bacteria</taxon>
        <taxon>Bacillati</taxon>
        <taxon>Bacillota</taxon>
        <taxon>Clostridia</taxon>
        <taxon>Eubacteriales</taxon>
        <taxon>Clostridiaceae</taxon>
        <taxon>Anoxynatronum</taxon>
    </lineage>
</organism>
<dbReference type="InterPro" id="IPR036390">
    <property type="entry name" value="WH_DNA-bd_sf"/>
</dbReference>
<proteinExistence type="inferred from homology"/>
<keyword evidence="4 10" id="KW-0238">DNA-binding</keyword>
<dbReference type="EMBL" id="FXUF01000009">
    <property type="protein sequence ID" value="SMP61979.1"/>
    <property type="molecule type" value="Genomic_DNA"/>
</dbReference>
<dbReference type="InterPro" id="IPR055166">
    <property type="entry name" value="Transc_reg_Sar_Rot_HTH"/>
</dbReference>
<reference evidence="10" key="1">
    <citation type="submission" date="2017-05" db="EMBL/GenBank/DDBJ databases">
        <authorList>
            <person name="Varghese N."/>
            <person name="Submissions S."/>
        </authorList>
    </citation>
    <scope>NUCLEOTIDE SEQUENCE</scope>
    <source>
        <strain evidence="10">Su22</strain>
    </source>
</reference>
<dbReference type="SMART" id="SM00347">
    <property type="entry name" value="HTH_MARR"/>
    <property type="match status" value="1"/>
</dbReference>
<evidence type="ECO:0000256" key="8">
    <source>
        <dbReference type="ARBA" id="ARBA00047207"/>
    </source>
</evidence>
<evidence type="ECO:0000256" key="5">
    <source>
        <dbReference type="ARBA" id="ARBA00023163"/>
    </source>
</evidence>
<comment type="subcellular location">
    <subcellularLocation>
        <location evidence="1">Cytoplasm</location>
    </subcellularLocation>
</comment>
<evidence type="ECO:0000256" key="2">
    <source>
        <dbReference type="ARBA" id="ARBA00022490"/>
    </source>
</evidence>
<feature type="domain" description="HTH marR-type" evidence="9">
    <location>
        <begin position="9"/>
        <end position="139"/>
    </location>
</feature>
<dbReference type="InterPro" id="IPR036388">
    <property type="entry name" value="WH-like_DNA-bd_sf"/>
</dbReference>
<name>A0AA46AJK5_9CLOT</name>
<gene>
    <name evidence="10" type="ORF">SAMN06296020_109133</name>
</gene>
<dbReference type="GO" id="GO:0003677">
    <property type="term" value="F:DNA binding"/>
    <property type="evidence" value="ECO:0007669"/>
    <property type="project" value="UniProtKB-KW"/>
</dbReference>
<dbReference type="PANTHER" id="PTHR42756">
    <property type="entry name" value="TRANSCRIPTIONAL REGULATOR, MARR"/>
    <property type="match status" value="1"/>
</dbReference>
<dbReference type="PRINTS" id="PR00598">
    <property type="entry name" value="HTHMARR"/>
</dbReference>
<evidence type="ECO:0000256" key="7">
    <source>
        <dbReference type="ARBA" id="ARBA00047188"/>
    </source>
</evidence>
<evidence type="ECO:0000256" key="3">
    <source>
        <dbReference type="ARBA" id="ARBA00023015"/>
    </source>
</evidence>
<comment type="similarity">
    <text evidence="6">Belongs to the SarZ family.</text>
</comment>
<protein>
    <recommendedName>
        <fullName evidence="7">HTH-type transcriptional regulator SarZ</fullName>
    </recommendedName>
    <alternativeName>
        <fullName evidence="8">Staphylococcal accessory regulator Z</fullName>
    </alternativeName>
</protein>
<dbReference type="Gene3D" id="1.10.10.10">
    <property type="entry name" value="Winged helix-like DNA-binding domain superfamily/Winged helix DNA-binding domain"/>
    <property type="match status" value="1"/>
</dbReference>
<dbReference type="PROSITE" id="PS50995">
    <property type="entry name" value="HTH_MARR_2"/>
    <property type="match status" value="1"/>
</dbReference>
<keyword evidence="2" id="KW-0963">Cytoplasm</keyword>
<keyword evidence="11" id="KW-1185">Reference proteome</keyword>
<dbReference type="Proteomes" id="UP001158066">
    <property type="component" value="Unassembled WGS sequence"/>
</dbReference>
<dbReference type="InterPro" id="IPR000835">
    <property type="entry name" value="HTH_MarR-typ"/>
</dbReference>
<dbReference type="GO" id="GO:0003700">
    <property type="term" value="F:DNA-binding transcription factor activity"/>
    <property type="evidence" value="ECO:0007669"/>
    <property type="project" value="InterPro"/>
</dbReference>
<dbReference type="Pfam" id="PF22381">
    <property type="entry name" value="Staph_reg_Sar_Rot"/>
    <property type="match status" value="1"/>
</dbReference>
<dbReference type="SUPFAM" id="SSF46785">
    <property type="entry name" value="Winged helix' DNA-binding domain"/>
    <property type="match status" value="1"/>
</dbReference>
<dbReference type="FunFam" id="1.10.10.10:FF:000163">
    <property type="entry name" value="MarR family transcriptional regulator"/>
    <property type="match status" value="1"/>
</dbReference>
<evidence type="ECO:0000256" key="6">
    <source>
        <dbReference type="ARBA" id="ARBA00046337"/>
    </source>
</evidence>
<sequence>MNDDFLKLDKQLCFPLYACSRQVIRLYKPVLDPLGLTYTQYITLMVLWETDHISVKELGERLFLDSGTLTPLLKKMENQGLVRRVRSLEDERVVVIHLTEEGKKMKDKAAEVPRRVVSCLHLDQEDAKNLHRILHLILEDTRSDTCLLEESAE</sequence>
<evidence type="ECO:0000313" key="10">
    <source>
        <dbReference type="EMBL" id="SMP61979.1"/>
    </source>
</evidence>
<dbReference type="GO" id="GO:0005737">
    <property type="term" value="C:cytoplasm"/>
    <property type="evidence" value="ECO:0007669"/>
    <property type="project" value="UniProtKB-SubCell"/>
</dbReference>
<keyword evidence="3" id="KW-0805">Transcription regulation</keyword>
<accession>A0AA46AJK5</accession>
<dbReference type="AlphaFoldDB" id="A0AA46AJK5"/>
<dbReference type="PANTHER" id="PTHR42756:SF1">
    <property type="entry name" value="TRANSCRIPTIONAL REPRESSOR OF EMRAB OPERON"/>
    <property type="match status" value="1"/>
</dbReference>
<dbReference type="RefSeq" id="WP_283409786.1">
    <property type="nucleotide sequence ID" value="NZ_FXUF01000009.1"/>
</dbReference>
<evidence type="ECO:0000256" key="1">
    <source>
        <dbReference type="ARBA" id="ARBA00004496"/>
    </source>
</evidence>
<keyword evidence="5" id="KW-0804">Transcription</keyword>